<evidence type="ECO:0000313" key="2">
    <source>
        <dbReference type="Proteomes" id="UP001178508"/>
    </source>
</evidence>
<dbReference type="Proteomes" id="UP001178508">
    <property type="component" value="Chromosome 12"/>
</dbReference>
<sequence length="50" mass="5850">MEEYVQQQAEFYSDRLTHDPPPDPAFASVYQPVTDYTEMAMDYKAPNAYQ</sequence>
<keyword evidence="2" id="KW-1185">Reference proteome</keyword>
<dbReference type="AlphaFoldDB" id="A0AAV1G9B3"/>
<organism evidence="1 2">
    <name type="scientific">Xyrichtys novacula</name>
    <name type="common">Pearly razorfish</name>
    <name type="synonym">Hemipteronotus novacula</name>
    <dbReference type="NCBI Taxonomy" id="13765"/>
    <lineage>
        <taxon>Eukaryota</taxon>
        <taxon>Metazoa</taxon>
        <taxon>Chordata</taxon>
        <taxon>Craniata</taxon>
        <taxon>Vertebrata</taxon>
        <taxon>Euteleostomi</taxon>
        <taxon>Actinopterygii</taxon>
        <taxon>Neopterygii</taxon>
        <taxon>Teleostei</taxon>
        <taxon>Neoteleostei</taxon>
        <taxon>Acanthomorphata</taxon>
        <taxon>Eupercaria</taxon>
        <taxon>Labriformes</taxon>
        <taxon>Labridae</taxon>
        <taxon>Xyrichtys</taxon>
    </lineage>
</organism>
<evidence type="ECO:0000313" key="1">
    <source>
        <dbReference type="EMBL" id="CAJ1069775.1"/>
    </source>
</evidence>
<accession>A0AAV1G9B3</accession>
<reference evidence="1" key="1">
    <citation type="submission" date="2023-08" db="EMBL/GenBank/DDBJ databases">
        <authorList>
            <person name="Alioto T."/>
            <person name="Alioto T."/>
            <person name="Gomez Garrido J."/>
        </authorList>
    </citation>
    <scope>NUCLEOTIDE SEQUENCE</scope>
</reference>
<protein>
    <submittedName>
        <fullName evidence="1">Uncharacterized protein</fullName>
    </submittedName>
</protein>
<dbReference type="EMBL" id="OY660875">
    <property type="protein sequence ID" value="CAJ1069775.1"/>
    <property type="molecule type" value="Genomic_DNA"/>
</dbReference>
<feature type="non-terminal residue" evidence="1">
    <location>
        <position position="50"/>
    </location>
</feature>
<name>A0AAV1G9B3_XYRNO</name>
<proteinExistence type="predicted"/>
<gene>
    <name evidence="1" type="ORF">XNOV1_A038703</name>
</gene>